<feature type="region of interest" description="Disordered" evidence="1">
    <location>
        <begin position="1"/>
        <end position="26"/>
    </location>
</feature>
<organism evidence="2 3">
    <name type="scientific">Zingiber officinale</name>
    <name type="common">Ginger</name>
    <name type="synonym">Amomum zingiber</name>
    <dbReference type="NCBI Taxonomy" id="94328"/>
    <lineage>
        <taxon>Eukaryota</taxon>
        <taxon>Viridiplantae</taxon>
        <taxon>Streptophyta</taxon>
        <taxon>Embryophyta</taxon>
        <taxon>Tracheophyta</taxon>
        <taxon>Spermatophyta</taxon>
        <taxon>Magnoliopsida</taxon>
        <taxon>Liliopsida</taxon>
        <taxon>Zingiberales</taxon>
        <taxon>Zingiberaceae</taxon>
        <taxon>Zingiber</taxon>
    </lineage>
</organism>
<evidence type="ECO:0000313" key="3">
    <source>
        <dbReference type="Proteomes" id="UP000734854"/>
    </source>
</evidence>
<accession>A0A8J5HKA7</accession>
<evidence type="ECO:0000313" key="2">
    <source>
        <dbReference type="EMBL" id="KAG6529884.1"/>
    </source>
</evidence>
<dbReference type="EMBL" id="JACMSC010000003">
    <property type="protein sequence ID" value="KAG6529884.1"/>
    <property type="molecule type" value="Genomic_DNA"/>
</dbReference>
<keyword evidence="3" id="KW-1185">Reference proteome</keyword>
<sequence length="155" mass="17218">MEEKPRHAAPLPERRRPPIASATPRRGAQLPAVAGETAAECAAVLCCFPFCLASLVVVSAVKLPSAIVQRARRRRRREVHLKEKRTKANGNKVIAFHDDENNILRGFILAAEEAEEAEESSPAKTTSEELVELEKVMIAKFYGAGFWRSPSQREK</sequence>
<evidence type="ECO:0000256" key="1">
    <source>
        <dbReference type="SAM" id="MobiDB-lite"/>
    </source>
</evidence>
<comment type="caution">
    <text evidence="2">The sequence shown here is derived from an EMBL/GenBank/DDBJ whole genome shotgun (WGS) entry which is preliminary data.</text>
</comment>
<reference evidence="2 3" key="1">
    <citation type="submission" date="2020-08" db="EMBL/GenBank/DDBJ databases">
        <title>Plant Genome Project.</title>
        <authorList>
            <person name="Zhang R.-G."/>
        </authorList>
    </citation>
    <scope>NUCLEOTIDE SEQUENCE [LARGE SCALE GENOMIC DNA]</scope>
    <source>
        <tissue evidence="2">Rhizome</tissue>
    </source>
</reference>
<dbReference type="OrthoDB" id="695262at2759"/>
<protein>
    <submittedName>
        <fullName evidence="2">Uncharacterized protein</fullName>
    </submittedName>
</protein>
<gene>
    <name evidence="2" type="ORF">ZIOFF_012099</name>
</gene>
<dbReference type="PANTHER" id="PTHR33264">
    <property type="entry name" value="EXPRESSED PROTEIN"/>
    <property type="match status" value="1"/>
</dbReference>
<dbReference type="Proteomes" id="UP000734854">
    <property type="component" value="Unassembled WGS sequence"/>
</dbReference>
<proteinExistence type="predicted"/>
<name>A0A8J5HKA7_ZINOF</name>
<feature type="compositionally biased region" description="Basic and acidic residues" evidence="1">
    <location>
        <begin position="1"/>
        <end position="16"/>
    </location>
</feature>
<dbReference type="PANTHER" id="PTHR33264:SF8">
    <property type="entry name" value="EXPRESSED PROTEIN"/>
    <property type="match status" value="1"/>
</dbReference>
<dbReference type="AlphaFoldDB" id="A0A8J5HKA7"/>